<accession>A0ABU8DQU0</accession>
<dbReference type="PANTHER" id="PTHR10353:SF36">
    <property type="entry name" value="LP05116P"/>
    <property type="match status" value="1"/>
</dbReference>
<gene>
    <name evidence="5" type="ORF">TEK04_05715</name>
</gene>
<evidence type="ECO:0000256" key="2">
    <source>
        <dbReference type="ARBA" id="ARBA00022801"/>
    </source>
</evidence>
<dbReference type="InterPro" id="IPR017853">
    <property type="entry name" value="GH"/>
</dbReference>
<organism evidence="5 6">
    <name type="scientific">Klenkia sesuvii</name>
    <dbReference type="NCBI Taxonomy" id="3103137"/>
    <lineage>
        <taxon>Bacteria</taxon>
        <taxon>Bacillati</taxon>
        <taxon>Actinomycetota</taxon>
        <taxon>Actinomycetes</taxon>
        <taxon>Geodermatophilales</taxon>
        <taxon>Geodermatophilaceae</taxon>
        <taxon>Klenkia</taxon>
    </lineage>
</organism>
<comment type="caution">
    <text evidence="5">The sequence shown here is derived from an EMBL/GenBank/DDBJ whole genome shotgun (WGS) entry which is preliminary data.</text>
</comment>
<comment type="similarity">
    <text evidence="1 4">Belongs to the glycosyl hydrolase 1 family.</text>
</comment>
<protein>
    <submittedName>
        <fullName evidence="5">Family 1 glycosylhydrolase</fullName>
    </submittedName>
</protein>
<evidence type="ECO:0000256" key="3">
    <source>
        <dbReference type="ARBA" id="ARBA00023295"/>
    </source>
</evidence>
<dbReference type="PANTHER" id="PTHR10353">
    <property type="entry name" value="GLYCOSYL HYDROLASE"/>
    <property type="match status" value="1"/>
</dbReference>
<evidence type="ECO:0000256" key="1">
    <source>
        <dbReference type="ARBA" id="ARBA00010838"/>
    </source>
</evidence>
<dbReference type="RefSeq" id="WP_336403353.1">
    <property type="nucleotide sequence ID" value="NZ_JBAPLU010000004.1"/>
</dbReference>
<dbReference type="Gene3D" id="3.20.20.80">
    <property type="entry name" value="Glycosidases"/>
    <property type="match status" value="2"/>
</dbReference>
<dbReference type="InterPro" id="IPR001360">
    <property type="entry name" value="Glyco_hydro_1"/>
</dbReference>
<keyword evidence="2" id="KW-0378">Hydrolase</keyword>
<evidence type="ECO:0000256" key="4">
    <source>
        <dbReference type="RuleBase" id="RU003690"/>
    </source>
</evidence>
<dbReference type="InterPro" id="IPR033132">
    <property type="entry name" value="GH_1_N_CS"/>
</dbReference>
<dbReference type="PRINTS" id="PR00131">
    <property type="entry name" value="GLHYDRLASE1"/>
</dbReference>
<dbReference type="Proteomes" id="UP001361570">
    <property type="component" value="Unassembled WGS sequence"/>
</dbReference>
<dbReference type="SUPFAM" id="SSF51445">
    <property type="entry name" value="(Trans)glycosidases"/>
    <property type="match status" value="1"/>
</dbReference>
<dbReference type="PROSITE" id="PS00653">
    <property type="entry name" value="GLYCOSYL_HYDROL_F1_2"/>
    <property type="match status" value="1"/>
</dbReference>
<dbReference type="Pfam" id="PF00232">
    <property type="entry name" value="Glyco_hydro_1"/>
    <property type="match status" value="2"/>
</dbReference>
<dbReference type="EMBL" id="JBAPLU010000004">
    <property type="protein sequence ID" value="MEI4271212.1"/>
    <property type="molecule type" value="Genomic_DNA"/>
</dbReference>
<keyword evidence="6" id="KW-1185">Reference proteome</keyword>
<keyword evidence="3" id="KW-0326">Glycosidase</keyword>
<sequence>MTAVTFPEGFLWGTATAAHQVEGGNVNNDHWAMEHTENSPFSESSGDACDSWHRWSEDLDLVAGSGLDTYRFSLEWSRIEPAEGEFSRAALDHYRRMIDGCRDRGLTPIVTLVHFTMPRWLMDDGGWTGARTADRLARFTEYVAPALADAGYVATLNEPNLMAVQPVIGAMARRGEEVTGLPAPDPAVSEALLGLHARSMDVLRGAGSPPAGMTLVGIEYIDEGGGLDHMDAARAAMVDRFLESARGDDFLGLQIYTAQRFGPQGLIAPPSDRQTLAHGMERRPEALGAAVAYVASVLPGTPLLVTENGIATADDADRIRFTDEALRGLAAAIADGADVRGYVHWSLLDNFEWMLGYRPTFGLVAVDRETFTRTAKPSLAWLGDVARRNGLSGR</sequence>
<name>A0ABU8DQU0_9ACTN</name>
<proteinExistence type="inferred from homology"/>
<reference evidence="5 6" key="1">
    <citation type="submission" date="2024-03" db="EMBL/GenBank/DDBJ databases">
        <title>Draft genome sequence of Klenkia sp. LSe6-5.</title>
        <authorList>
            <person name="Duangmal K."/>
            <person name="Chantavorakit T."/>
        </authorList>
    </citation>
    <scope>NUCLEOTIDE SEQUENCE [LARGE SCALE GENOMIC DNA]</scope>
    <source>
        <strain evidence="5 6">LSe6-5</strain>
    </source>
</reference>
<evidence type="ECO:0000313" key="5">
    <source>
        <dbReference type="EMBL" id="MEI4271212.1"/>
    </source>
</evidence>
<evidence type="ECO:0000313" key="6">
    <source>
        <dbReference type="Proteomes" id="UP001361570"/>
    </source>
</evidence>